<dbReference type="NCBIfam" id="TIGR01554">
    <property type="entry name" value="major_cap_HK97"/>
    <property type="match status" value="1"/>
</dbReference>
<dbReference type="Proteomes" id="UP000029839">
    <property type="component" value="Unassembled WGS sequence"/>
</dbReference>
<evidence type="ECO:0000313" key="5">
    <source>
        <dbReference type="Proteomes" id="UP000029839"/>
    </source>
</evidence>
<comment type="subcellular location">
    <subcellularLocation>
        <location evidence="1">Virion</location>
    </subcellularLocation>
</comment>
<organism evidence="4 5">
    <name type="scientific">Cellulomonas carbonis T26</name>
    <dbReference type="NCBI Taxonomy" id="947969"/>
    <lineage>
        <taxon>Bacteria</taxon>
        <taxon>Bacillati</taxon>
        <taxon>Actinomycetota</taxon>
        <taxon>Actinomycetes</taxon>
        <taxon>Micrococcales</taxon>
        <taxon>Cellulomonadaceae</taxon>
        <taxon>Cellulomonas</taxon>
    </lineage>
</organism>
<dbReference type="SUPFAM" id="SSF56563">
    <property type="entry name" value="Major capsid protein gp5"/>
    <property type="match status" value="1"/>
</dbReference>
<dbReference type="InterPro" id="IPR054612">
    <property type="entry name" value="Phage_capsid-like_C"/>
</dbReference>
<accession>A0A0A0BLN7</accession>
<gene>
    <name evidence="4" type="ORF">N868_02130</name>
</gene>
<dbReference type="OrthoDB" id="9806592at2"/>
<protein>
    <submittedName>
        <fullName evidence="4">Capsid protein</fullName>
    </submittedName>
</protein>
<feature type="coiled-coil region" evidence="2">
    <location>
        <begin position="4"/>
        <end position="61"/>
    </location>
</feature>
<dbReference type="AlphaFoldDB" id="A0A0A0BLN7"/>
<evidence type="ECO:0000259" key="3">
    <source>
        <dbReference type="Pfam" id="PF05065"/>
    </source>
</evidence>
<evidence type="ECO:0000313" key="4">
    <source>
        <dbReference type="EMBL" id="KGM09443.1"/>
    </source>
</evidence>
<sequence length="393" mass="43622">MKIKEFLTKQLEARKAELAKVKQSMVSEESAEVRGKLSNTVDAIEEEIRGLVEALNECEDRLDMRKVNGSKDIDNDGMEYRQAFKQYIATGVMAEEFRADATTKTTDVGQVIPQNLINRIIEKFEQLGVIYNMVSKTAYAVGQTIPVDGLKPVATWVGESETSDKQKKTLGTSIVFSHFKLRCEISMSEEVTRMTLSAFEALFVKQVSDAMLRSIEGAIVSGAGTNSPKGILAETPEDGQKVEVTKGESITYEDLCDMEGALPIEKEANAKWCMTKKTFMSIMGIVDSNGQPIARVNYGLNGRPERYLLGREVVLYQAQANSKLATFSTTLNAGSIVAFIFDFGDYILNTNYDLGVQYKQDWDTEDHRVKSVLACDGKVIDKTSLVEMVIKEA</sequence>
<feature type="domain" description="Phage capsid-like C-terminal" evidence="3">
    <location>
        <begin position="109"/>
        <end position="387"/>
    </location>
</feature>
<name>A0A0A0BLN7_9CELL</name>
<reference evidence="4 5" key="1">
    <citation type="submission" date="2013-08" db="EMBL/GenBank/DDBJ databases">
        <title>Genome sequencing of Cellulomonas carbonis T26.</title>
        <authorList>
            <person name="Chen F."/>
            <person name="Li Y."/>
            <person name="Wang G."/>
        </authorList>
    </citation>
    <scope>NUCLEOTIDE SEQUENCE [LARGE SCALE GENOMIC DNA]</scope>
    <source>
        <strain evidence="4 5">T26</strain>
    </source>
</reference>
<evidence type="ECO:0000256" key="2">
    <source>
        <dbReference type="SAM" id="Coils"/>
    </source>
</evidence>
<evidence type="ECO:0000256" key="1">
    <source>
        <dbReference type="ARBA" id="ARBA00004328"/>
    </source>
</evidence>
<dbReference type="EMBL" id="AXCY01000096">
    <property type="protein sequence ID" value="KGM09443.1"/>
    <property type="molecule type" value="Genomic_DNA"/>
</dbReference>
<keyword evidence="2" id="KW-0175">Coiled coil</keyword>
<keyword evidence="5" id="KW-1185">Reference proteome</keyword>
<reference evidence="4 5" key="2">
    <citation type="journal article" date="2015" name="Stand. Genomic Sci.">
        <title>Draft genome sequence of Cellulomonas carbonis T26(T) and comparative analysis of six Cellulomonas genomes.</title>
        <authorList>
            <person name="Zhuang W."/>
            <person name="Zhang S."/>
            <person name="Xia X."/>
            <person name="Wang G."/>
        </authorList>
    </citation>
    <scope>NUCLEOTIDE SEQUENCE [LARGE SCALE GENOMIC DNA]</scope>
    <source>
        <strain evidence="4 5">T26</strain>
    </source>
</reference>
<dbReference type="InterPro" id="IPR024455">
    <property type="entry name" value="Phage_capsid"/>
</dbReference>
<dbReference type="Pfam" id="PF05065">
    <property type="entry name" value="Phage_capsid"/>
    <property type="match status" value="1"/>
</dbReference>
<proteinExistence type="predicted"/>
<dbReference type="RefSeq" id="WP_043608679.1">
    <property type="nucleotide sequence ID" value="NZ_AXCY01000096.1"/>
</dbReference>
<comment type="caution">
    <text evidence="4">The sequence shown here is derived from an EMBL/GenBank/DDBJ whole genome shotgun (WGS) entry which is preliminary data.</text>
</comment>